<protein>
    <submittedName>
        <fullName evidence="5">Transcriptional regulator, TetR family</fullName>
    </submittedName>
</protein>
<feature type="DNA-binding region" description="H-T-H motif" evidence="3">
    <location>
        <begin position="54"/>
        <end position="73"/>
    </location>
</feature>
<accession>D0SL23</accession>
<dbReference type="SUPFAM" id="SSF48498">
    <property type="entry name" value="Tetracyclin repressor-like, C-terminal domain"/>
    <property type="match status" value="1"/>
</dbReference>
<dbReference type="PROSITE" id="PS50977">
    <property type="entry name" value="HTH_TETR_2"/>
    <property type="match status" value="1"/>
</dbReference>
<dbReference type="Proteomes" id="UP000018442">
    <property type="component" value="Unassembled WGS sequence"/>
</dbReference>
<proteinExistence type="predicted"/>
<dbReference type="Pfam" id="PF00440">
    <property type="entry name" value="TetR_N"/>
    <property type="match status" value="1"/>
</dbReference>
<reference evidence="6" key="1">
    <citation type="journal article" date="2012" name="PLoS ONE">
        <title>The success of Acinetobacter species; genetic, metabolic and virulence attributes.</title>
        <authorList>
            <person name="Peleg A.Y."/>
            <person name="de Breij A."/>
            <person name="Adams M.D."/>
            <person name="Cerqueira G.M."/>
            <person name="Mocali S."/>
            <person name="Galardini M."/>
            <person name="Nibbering P.H."/>
            <person name="Earl A.M."/>
            <person name="Ward D.V."/>
            <person name="Paterson D.L."/>
            <person name="Seifert H."/>
            <person name="Dijkshoorn L."/>
        </authorList>
    </citation>
    <scope>NUCLEOTIDE SEQUENCE [LARGE SCALE GENOMIC DNA]</scope>
    <source>
        <strain evidence="6">SH205</strain>
    </source>
</reference>
<dbReference type="HOGENOM" id="CLU_069356_12_4_6"/>
<organism evidence="5 6">
    <name type="scientific">Acinetobacter junii SH205</name>
    <dbReference type="NCBI Taxonomy" id="575587"/>
    <lineage>
        <taxon>Bacteria</taxon>
        <taxon>Pseudomonadati</taxon>
        <taxon>Pseudomonadota</taxon>
        <taxon>Gammaproteobacteria</taxon>
        <taxon>Moraxellales</taxon>
        <taxon>Moraxellaceae</taxon>
        <taxon>Acinetobacter</taxon>
    </lineage>
</organism>
<dbReference type="InterPro" id="IPR036271">
    <property type="entry name" value="Tet_transcr_reg_TetR-rel_C_sf"/>
</dbReference>
<dbReference type="InterPro" id="IPR041490">
    <property type="entry name" value="KstR2_TetR_C"/>
</dbReference>
<evidence type="ECO:0000256" key="3">
    <source>
        <dbReference type="PROSITE-ProRule" id="PRU00335"/>
    </source>
</evidence>
<dbReference type="SUPFAM" id="SSF46689">
    <property type="entry name" value="Homeodomain-like"/>
    <property type="match status" value="1"/>
</dbReference>
<dbReference type="EMBL" id="GG705011">
    <property type="protein sequence ID" value="EEY92730.1"/>
    <property type="molecule type" value="Genomic_DNA"/>
</dbReference>
<sequence>MLQYTLIKRDRRTGMIATSIEQIPKIVCFDDSPRGRLLLGAAYLFYKQGYDKTTVRQLGEFIGIQSGSLFHHFKSKDDILATVMEQTIIYNFARLKEAAERSNDPEQQLRDLIRAELISITGDTGAAMAVLVHEWFALSKEKQEYLLKMRNEYEQVWLDVIEKLRTQGKVKHDAFIWRRLVGGSISWTVTWYRPEGKVKIDELTEMVWEMALK</sequence>
<name>D0SL23_ACIJU</name>
<dbReference type="AlphaFoldDB" id="D0SL23"/>
<dbReference type="PANTHER" id="PTHR30055">
    <property type="entry name" value="HTH-TYPE TRANSCRIPTIONAL REGULATOR RUTR"/>
    <property type="match status" value="1"/>
</dbReference>
<evidence type="ECO:0000256" key="1">
    <source>
        <dbReference type="ARBA" id="ARBA00023054"/>
    </source>
</evidence>
<dbReference type="InterPro" id="IPR023772">
    <property type="entry name" value="DNA-bd_HTH_TetR-type_CS"/>
</dbReference>
<dbReference type="Pfam" id="PF17932">
    <property type="entry name" value="TetR_C_24"/>
    <property type="match status" value="1"/>
</dbReference>
<dbReference type="PANTHER" id="PTHR30055:SF183">
    <property type="entry name" value="NUCLEOID OCCLUSION FACTOR SLMA"/>
    <property type="match status" value="1"/>
</dbReference>
<keyword evidence="1" id="KW-0175">Coiled coil</keyword>
<evidence type="ECO:0000259" key="4">
    <source>
        <dbReference type="PROSITE" id="PS50977"/>
    </source>
</evidence>
<dbReference type="PROSITE" id="PS01081">
    <property type="entry name" value="HTH_TETR_1"/>
    <property type="match status" value="1"/>
</dbReference>
<dbReference type="PRINTS" id="PR00455">
    <property type="entry name" value="HTHTETR"/>
</dbReference>
<dbReference type="GO" id="GO:0003700">
    <property type="term" value="F:DNA-binding transcription factor activity"/>
    <property type="evidence" value="ECO:0007669"/>
    <property type="project" value="TreeGrafter"/>
</dbReference>
<evidence type="ECO:0000313" key="6">
    <source>
        <dbReference type="Proteomes" id="UP000018442"/>
    </source>
</evidence>
<dbReference type="InterPro" id="IPR050109">
    <property type="entry name" value="HTH-type_TetR-like_transc_reg"/>
</dbReference>
<dbReference type="InterPro" id="IPR001647">
    <property type="entry name" value="HTH_TetR"/>
</dbReference>
<dbReference type="InterPro" id="IPR009057">
    <property type="entry name" value="Homeodomain-like_sf"/>
</dbReference>
<dbReference type="GO" id="GO:0000976">
    <property type="term" value="F:transcription cis-regulatory region binding"/>
    <property type="evidence" value="ECO:0007669"/>
    <property type="project" value="TreeGrafter"/>
</dbReference>
<evidence type="ECO:0000256" key="2">
    <source>
        <dbReference type="ARBA" id="ARBA00023125"/>
    </source>
</evidence>
<evidence type="ECO:0000313" key="5">
    <source>
        <dbReference type="EMBL" id="EEY92730.1"/>
    </source>
</evidence>
<gene>
    <name evidence="5" type="ORF">HMPREF0026_00006</name>
</gene>
<feature type="domain" description="HTH tetR-type" evidence="4">
    <location>
        <begin position="31"/>
        <end position="91"/>
    </location>
</feature>
<dbReference type="Gene3D" id="1.10.357.10">
    <property type="entry name" value="Tetracycline Repressor, domain 2"/>
    <property type="match status" value="1"/>
</dbReference>
<keyword evidence="2 3" id="KW-0238">DNA-binding</keyword>